<evidence type="ECO:0000313" key="2">
    <source>
        <dbReference type="Proteomes" id="UP000694892"/>
    </source>
</evidence>
<accession>A0A974HGK8</accession>
<organism evidence="1 2">
    <name type="scientific">Xenopus laevis</name>
    <name type="common">African clawed frog</name>
    <dbReference type="NCBI Taxonomy" id="8355"/>
    <lineage>
        <taxon>Eukaryota</taxon>
        <taxon>Metazoa</taxon>
        <taxon>Chordata</taxon>
        <taxon>Craniata</taxon>
        <taxon>Vertebrata</taxon>
        <taxon>Euteleostomi</taxon>
        <taxon>Amphibia</taxon>
        <taxon>Batrachia</taxon>
        <taxon>Anura</taxon>
        <taxon>Pipoidea</taxon>
        <taxon>Pipidae</taxon>
        <taxon>Xenopodinae</taxon>
        <taxon>Xenopus</taxon>
        <taxon>Xenopus</taxon>
    </lineage>
</organism>
<protein>
    <submittedName>
        <fullName evidence="1">Uncharacterized protein</fullName>
    </submittedName>
</protein>
<evidence type="ECO:0000313" key="1">
    <source>
        <dbReference type="EMBL" id="OCT77195.1"/>
    </source>
</evidence>
<name>A0A974HGK8_XENLA</name>
<gene>
    <name evidence="1" type="ORF">XELAEV_18032391mg</name>
</gene>
<reference evidence="2" key="1">
    <citation type="journal article" date="2016" name="Nature">
        <title>Genome evolution in the allotetraploid frog Xenopus laevis.</title>
        <authorList>
            <person name="Session A.M."/>
            <person name="Uno Y."/>
            <person name="Kwon T."/>
            <person name="Chapman J.A."/>
            <person name="Toyoda A."/>
            <person name="Takahashi S."/>
            <person name="Fukui A."/>
            <person name="Hikosaka A."/>
            <person name="Suzuki A."/>
            <person name="Kondo M."/>
            <person name="van Heeringen S.J."/>
            <person name="Quigley I."/>
            <person name="Heinz S."/>
            <person name="Ogino H."/>
            <person name="Ochi H."/>
            <person name="Hellsten U."/>
            <person name="Lyons J.B."/>
            <person name="Simakov O."/>
            <person name="Putnam N."/>
            <person name="Stites J."/>
            <person name="Kuroki Y."/>
            <person name="Tanaka T."/>
            <person name="Michiue T."/>
            <person name="Watanabe M."/>
            <person name="Bogdanovic O."/>
            <person name="Lister R."/>
            <person name="Georgiou G."/>
            <person name="Paranjpe S.S."/>
            <person name="van Kruijsbergen I."/>
            <person name="Shu S."/>
            <person name="Carlson J."/>
            <person name="Kinoshita T."/>
            <person name="Ohta Y."/>
            <person name="Mawaribuchi S."/>
            <person name="Jenkins J."/>
            <person name="Grimwood J."/>
            <person name="Schmutz J."/>
            <person name="Mitros T."/>
            <person name="Mozaffari S.V."/>
            <person name="Suzuki Y."/>
            <person name="Haramoto Y."/>
            <person name="Yamamoto T.S."/>
            <person name="Takagi C."/>
            <person name="Heald R."/>
            <person name="Miller K."/>
            <person name="Haudenschild C."/>
            <person name="Kitzman J."/>
            <person name="Nakayama T."/>
            <person name="Izutsu Y."/>
            <person name="Robert J."/>
            <person name="Fortriede J."/>
            <person name="Burns K."/>
            <person name="Lotay V."/>
            <person name="Karimi K."/>
            <person name="Yasuoka Y."/>
            <person name="Dichmann D.S."/>
            <person name="Flajnik M.F."/>
            <person name="Houston D.W."/>
            <person name="Shendure J."/>
            <person name="DuPasquier L."/>
            <person name="Vize P.D."/>
            <person name="Zorn A.M."/>
            <person name="Ito M."/>
            <person name="Marcotte E.M."/>
            <person name="Wallingford J.B."/>
            <person name="Ito Y."/>
            <person name="Asashima M."/>
            <person name="Ueno N."/>
            <person name="Matsuda Y."/>
            <person name="Veenstra G.J."/>
            <person name="Fujiyama A."/>
            <person name="Harland R.M."/>
            <person name="Taira M."/>
            <person name="Rokhsar D.S."/>
        </authorList>
    </citation>
    <scope>NUCLEOTIDE SEQUENCE [LARGE SCALE GENOMIC DNA]</scope>
    <source>
        <strain evidence="2">J</strain>
    </source>
</reference>
<proteinExistence type="predicted"/>
<sequence length="190" mass="21298">MIVVPPLLRLRSANQTTFPAPNQATYEPFICAGVSFLDAGEYSWTPANILGDYSWAPATVFALDLSISRGRVFRHILGAEKLGLYSSIYVIPKWNVDRMASLERSIKETPVLQALRLLQFSSRPTRTPNNRTMGRTLLLRVENSTGSSPPLHCHPVRRLLTGRMRVTVWTGPSIIPAEPIIFMLKQVPKK</sequence>
<dbReference type="EMBL" id="CM004476">
    <property type="protein sequence ID" value="OCT77195.1"/>
    <property type="molecule type" value="Genomic_DNA"/>
</dbReference>
<dbReference type="AlphaFoldDB" id="A0A974HGK8"/>
<dbReference type="Proteomes" id="UP000694892">
    <property type="component" value="Chromosome 6L"/>
</dbReference>